<proteinExistence type="predicted"/>
<organism evidence="2 3">
    <name type="scientific">Mycena sanguinolenta</name>
    <dbReference type="NCBI Taxonomy" id="230812"/>
    <lineage>
        <taxon>Eukaryota</taxon>
        <taxon>Fungi</taxon>
        <taxon>Dikarya</taxon>
        <taxon>Basidiomycota</taxon>
        <taxon>Agaricomycotina</taxon>
        <taxon>Agaricomycetes</taxon>
        <taxon>Agaricomycetidae</taxon>
        <taxon>Agaricales</taxon>
        <taxon>Marasmiineae</taxon>
        <taxon>Mycenaceae</taxon>
        <taxon>Mycena</taxon>
    </lineage>
</organism>
<gene>
    <name evidence="2" type="ORF">MSAN_00519400</name>
</gene>
<feature type="repeat" description="TPR" evidence="1">
    <location>
        <begin position="57"/>
        <end position="90"/>
    </location>
</feature>
<dbReference type="SUPFAM" id="SSF48452">
    <property type="entry name" value="TPR-like"/>
    <property type="match status" value="1"/>
</dbReference>
<dbReference type="Gene3D" id="1.25.40.10">
    <property type="entry name" value="Tetratricopeptide repeat domain"/>
    <property type="match status" value="1"/>
</dbReference>
<dbReference type="Proteomes" id="UP000623467">
    <property type="component" value="Unassembled WGS sequence"/>
</dbReference>
<keyword evidence="1" id="KW-0802">TPR repeat</keyword>
<dbReference type="Pfam" id="PF13181">
    <property type="entry name" value="TPR_8"/>
    <property type="match status" value="1"/>
</dbReference>
<dbReference type="OrthoDB" id="3046693at2759"/>
<comment type="caution">
    <text evidence="2">The sequence shown here is derived from an EMBL/GenBank/DDBJ whole genome shotgun (WGS) entry which is preliminary data.</text>
</comment>
<dbReference type="InterPro" id="IPR019734">
    <property type="entry name" value="TPR_rpt"/>
</dbReference>
<dbReference type="PROSITE" id="PS50005">
    <property type="entry name" value="TPR"/>
    <property type="match status" value="1"/>
</dbReference>
<dbReference type="EMBL" id="JACAZH010000003">
    <property type="protein sequence ID" value="KAF7373116.1"/>
    <property type="molecule type" value="Genomic_DNA"/>
</dbReference>
<keyword evidence="3" id="KW-1185">Reference proteome</keyword>
<name>A0A8H6ZB78_9AGAR</name>
<evidence type="ECO:0000313" key="3">
    <source>
        <dbReference type="Proteomes" id="UP000623467"/>
    </source>
</evidence>
<dbReference type="AlphaFoldDB" id="A0A8H6ZB78"/>
<accession>A0A8H6ZB78</accession>
<protein>
    <submittedName>
        <fullName evidence="2">CTLH domain-containing protein</fullName>
    </submittedName>
</protein>
<reference evidence="2" key="1">
    <citation type="submission" date="2020-05" db="EMBL/GenBank/DDBJ databases">
        <title>Mycena genomes resolve the evolution of fungal bioluminescence.</title>
        <authorList>
            <person name="Tsai I.J."/>
        </authorList>
    </citation>
    <scope>NUCLEOTIDE SEQUENCE</scope>
    <source>
        <strain evidence="2">160909Yilan</strain>
    </source>
</reference>
<evidence type="ECO:0000256" key="1">
    <source>
        <dbReference type="PROSITE-ProRule" id="PRU00339"/>
    </source>
</evidence>
<sequence length="268" mass="29924">MLRLPEALVKLDDHQLHGQFIIATFRAWQFYPLAHPQQSIDDAIEHFRISKDPEGEAQLHIVVGQYYLRIGNIAQAENFYRRAVSLAAQCNSDLHVWGTYGLATTQWARGNYSEGLRLARETYKMGVIRGDFRAQSNGMRHQALCYKGLGDFKHTLQVVKEGKELLALAGMQGGAGENMFMNTEANVYKLKGEYTAARQIHETILHQTSSTLSPLQHGYALLNLASIDIVSGASIEVVSRNLTIALSLFKQLQHARGVSACEHLSEKS</sequence>
<dbReference type="InterPro" id="IPR011990">
    <property type="entry name" value="TPR-like_helical_dom_sf"/>
</dbReference>
<evidence type="ECO:0000313" key="2">
    <source>
        <dbReference type="EMBL" id="KAF7373116.1"/>
    </source>
</evidence>